<dbReference type="InterPro" id="IPR050327">
    <property type="entry name" value="Proton-linked_MCT"/>
</dbReference>
<dbReference type="EMBL" id="CP000852">
    <property type="protein sequence ID" value="ABW01349.1"/>
    <property type="molecule type" value="Genomic_DNA"/>
</dbReference>
<dbReference type="Proteomes" id="UP000001137">
    <property type="component" value="Chromosome"/>
</dbReference>
<name>A8MC43_CALMQ</name>
<protein>
    <submittedName>
        <fullName evidence="3">Major facilitator superfamily MFS_1</fullName>
    </submittedName>
</protein>
<dbReference type="GeneID" id="5710037"/>
<dbReference type="PANTHER" id="PTHR11360">
    <property type="entry name" value="MONOCARBOXYLATE TRANSPORTER"/>
    <property type="match status" value="1"/>
</dbReference>
<sequence>MRNWFIIIQGLLPMMLISAYQYSWNLLITPLMRSLNVDLPAIQVAYSLFVLFSTISQVLGGYIADRRGPRLVGVTGGVLAGLGMVASPLVNGVNQFYALWSMGSIGVGLIYGVSINLGVKWFSRTRGLATGIINMGFGLGATFFNPLISLLIIKGEYRYPMMLIGALILAVVIPLMATAKYPPSQVKAMRLTKIPPGFWLVFASFSLMGIPLQLLSSSLSILGEGYGYIIVATAASLLPLFSGIGRPIMGSISDKLSRRKTILVTGVALTVSMLTLLIHSPIAYMASTVITGIFGGSVITLFASLVGDEYGTVNSTFLFGILYNGKFVSALISSVVFAELLRTINLTNSLIIEAFLTAVSILVFMVFTRVKSRRQVAII</sequence>
<feature type="transmembrane region" description="Helical" evidence="1">
    <location>
        <begin position="261"/>
        <end position="278"/>
    </location>
</feature>
<evidence type="ECO:0000256" key="1">
    <source>
        <dbReference type="SAM" id="Phobius"/>
    </source>
</evidence>
<feature type="transmembrane region" description="Helical" evidence="1">
    <location>
        <begin position="131"/>
        <end position="153"/>
    </location>
</feature>
<feature type="transmembrane region" description="Helical" evidence="1">
    <location>
        <begin position="43"/>
        <end position="64"/>
    </location>
</feature>
<dbReference type="PANTHER" id="PTHR11360:SF304">
    <property type="entry name" value="MFS DOMAIN-CONTAINING PROTEIN"/>
    <property type="match status" value="1"/>
</dbReference>
<dbReference type="InterPro" id="IPR036259">
    <property type="entry name" value="MFS_trans_sf"/>
</dbReference>
<evidence type="ECO:0000313" key="3">
    <source>
        <dbReference type="EMBL" id="ABW01349.1"/>
    </source>
</evidence>
<feature type="domain" description="Major facilitator superfamily (MFS) profile" evidence="2">
    <location>
        <begin position="1"/>
        <end position="372"/>
    </location>
</feature>
<organism evidence="3 4">
    <name type="scientific">Caldivirga maquilingensis (strain ATCC 700844 / DSM 13496 / JCM 10307 / IC-167)</name>
    <dbReference type="NCBI Taxonomy" id="397948"/>
    <lineage>
        <taxon>Archaea</taxon>
        <taxon>Thermoproteota</taxon>
        <taxon>Thermoprotei</taxon>
        <taxon>Thermoproteales</taxon>
        <taxon>Thermoproteaceae</taxon>
        <taxon>Caldivirga</taxon>
    </lineage>
</organism>
<feature type="transmembrane region" description="Helical" evidence="1">
    <location>
        <begin position="317"/>
        <end position="338"/>
    </location>
</feature>
<evidence type="ECO:0000313" key="4">
    <source>
        <dbReference type="Proteomes" id="UP000001137"/>
    </source>
</evidence>
<dbReference type="SUPFAM" id="SSF103473">
    <property type="entry name" value="MFS general substrate transporter"/>
    <property type="match status" value="1"/>
</dbReference>
<evidence type="ECO:0000259" key="2">
    <source>
        <dbReference type="PROSITE" id="PS50850"/>
    </source>
</evidence>
<dbReference type="Pfam" id="PF07690">
    <property type="entry name" value="MFS_1"/>
    <property type="match status" value="1"/>
</dbReference>
<dbReference type="PROSITE" id="PS50850">
    <property type="entry name" value="MFS"/>
    <property type="match status" value="1"/>
</dbReference>
<feature type="transmembrane region" description="Helical" evidence="1">
    <location>
        <begin position="350"/>
        <end position="370"/>
    </location>
</feature>
<dbReference type="InterPro" id="IPR020846">
    <property type="entry name" value="MFS_dom"/>
</dbReference>
<keyword evidence="1" id="KW-0472">Membrane</keyword>
<dbReference type="OrthoDB" id="359492at2157"/>
<dbReference type="InterPro" id="IPR011701">
    <property type="entry name" value="MFS"/>
</dbReference>
<dbReference type="RefSeq" id="WP_012185569.1">
    <property type="nucleotide sequence ID" value="NC_009954.1"/>
</dbReference>
<feature type="transmembrane region" description="Helical" evidence="1">
    <location>
        <begin position="71"/>
        <end position="90"/>
    </location>
</feature>
<dbReference type="KEGG" id="cma:Cmaq_0504"/>
<gene>
    <name evidence="3" type="ordered locus">Cmaq_0504</name>
</gene>
<keyword evidence="1" id="KW-0812">Transmembrane</keyword>
<feature type="transmembrane region" description="Helical" evidence="1">
    <location>
        <begin position="159"/>
        <end position="177"/>
    </location>
</feature>
<accession>A8MC43</accession>
<keyword evidence="1" id="KW-1133">Transmembrane helix</keyword>
<feature type="transmembrane region" description="Helical" evidence="1">
    <location>
        <begin position="96"/>
        <end position="119"/>
    </location>
</feature>
<dbReference type="GO" id="GO:0022857">
    <property type="term" value="F:transmembrane transporter activity"/>
    <property type="evidence" value="ECO:0007669"/>
    <property type="project" value="InterPro"/>
</dbReference>
<dbReference type="eggNOG" id="arCOG00147">
    <property type="taxonomic scope" value="Archaea"/>
</dbReference>
<feature type="transmembrane region" description="Helical" evidence="1">
    <location>
        <begin position="226"/>
        <end position="249"/>
    </location>
</feature>
<dbReference type="STRING" id="397948.Cmaq_0504"/>
<reference evidence="3 4" key="1">
    <citation type="submission" date="2007-10" db="EMBL/GenBank/DDBJ databases">
        <title>Complete sequence of Caldivirga maquilingensis IC-167.</title>
        <authorList>
            <consortium name="US DOE Joint Genome Institute"/>
            <person name="Copeland A."/>
            <person name="Lucas S."/>
            <person name="Lapidus A."/>
            <person name="Barry K."/>
            <person name="Glavina del Rio T."/>
            <person name="Dalin E."/>
            <person name="Tice H."/>
            <person name="Pitluck S."/>
            <person name="Saunders E."/>
            <person name="Brettin T."/>
            <person name="Bruce D."/>
            <person name="Detter J.C."/>
            <person name="Han C."/>
            <person name="Schmutz J."/>
            <person name="Larimer F."/>
            <person name="Land M."/>
            <person name="Hauser L."/>
            <person name="Kyrpides N."/>
            <person name="Ivanova N."/>
            <person name="Biddle J.F."/>
            <person name="Zhang Z."/>
            <person name="Fitz-Gibbon S.T."/>
            <person name="Lowe T.M."/>
            <person name="Saltikov C."/>
            <person name="House C.H."/>
            <person name="Richardson P."/>
        </authorList>
    </citation>
    <scope>NUCLEOTIDE SEQUENCE [LARGE SCALE GENOMIC DNA]</scope>
    <source>
        <strain evidence="4">ATCC 700844 / DSM 13496 / JCM 10307 / IC-167</strain>
    </source>
</reference>
<dbReference type="HOGENOM" id="CLU_745192_0_0_2"/>
<feature type="transmembrane region" description="Helical" evidence="1">
    <location>
        <begin position="284"/>
        <end position="305"/>
    </location>
</feature>
<dbReference type="Gene3D" id="1.20.1250.20">
    <property type="entry name" value="MFS general substrate transporter like domains"/>
    <property type="match status" value="2"/>
</dbReference>
<feature type="transmembrane region" description="Helical" evidence="1">
    <location>
        <begin position="197"/>
        <end position="214"/>
    </location>
</feature>
<keyword evidence="4" id="KW-1185">Reference proteome</keyword>
<proteinExistence type="predicted"/>
<dbReference type="AlphaFoldDB" id="A8MC43"/>